<dbReference type="EMBL" id="JBJDQH010000019">
    <property type="protein sequence ID" value="MFK4271587.1"/>
    <property type="molecule type" value="Genomic_DNA"/>
</dbReference>
<protein>
    <submittedName>
        <fullName evidence="2">YesL family protein</fullName>
    </submittedName>
</protein>
<proteinExistence type="predicted"/>
<comment type="caution">
    <text evidence="2">The sequence shown here is derived from an EMBL/GenBank/DDBJ whole genome shotgun (WGS) entry which is preliminary data.</text>
</comment>
<evidence type="ECO:0000313" key="2">
    <source>
        <dbReference type="EMBL" id="MFK4271587.1"/>
    </source>
</evidence>
<keyword evidence="3" id="KW-1185">Reference proteome</keyword>
<keyword evidence="1" id="KW-0812">Transmembrane</keyword>
<feature type="transmembrane region" description="Helical" evidence="1">
    <location>
        <begin position="203"/>
        <end position="224"/>
    </location>
</feature>
<evidence type="ECO:0000313" key="3">
    <source>
        <dbReference type="Proteomes" id="UP001620295"/>
    </source>
</evidence>
<feature type="transmembrane region" description="Helical" evidence="1">
    <location>
        <begin position="57"/>
        <end position="81"/>
    </location>
</feature>
<gene>
    <name evidence="2" type="ORF">ACI2L5_42785</name>
</gene>
<organism evidence="2 3">
    <name type="scientific">Streptomyces milbemycinicus</name>
    <dbReference type="NCBI Taxonomy" id="476552"/>
    <lineage>
        <taxon>Bacteria</taxon>
        <taxon>Bacillati</taxon>
        <taxon>Actinomycetota</taxon>
        <taxon>Actinomycetes</taxon>
        <taxon>Kitasatosporales</taxon>
        <taxon>Streptomycetaceae</taxon>
        <taxon>Streptomyces</taxon>
    </lineage>
</organism>
<feature type="transmembrane region" description="Helical" evidence="1">
    <location>
        <begin position="180"/>
        <end position="197"/>
    </location>
</feature>
<accession>A0ABW8M084</accession>
<keyword evidence="1" id="KW-1133">Transmembrane helix</keyword>
<dbReference type="Pfam" id="PF04854">
    <property type="entry name" value="DUF624"/>
    <property type="match status" value="1"/>
</dbReference>
<keyword evidence="1" id="KW-0472">Membrane</keyword>
<feature type="transmembrane region" description="Helical" evidence="1">
    <location>
        <begin position="102"/>
        <end position="129"/>
    </location>
</feature>
<sequence>MSTSSTPASGRRLRLNVGHDSWDLIWSHVHRVLVVNLGMAVTNLPLLLALAAEHQPWRYPVFFGLLSLGAGPSLAAVFAYLRRTADDERAPVADLFRGYRRLFTRALLGWTPFVLLIAVAATDLAALWGSALGSALAPLLSVVILLALSSGVVAMAGLAEDPAVTRRTLLAACYASVRRWPLALLNLGLLGVSLALVNQAPLLGLAVVPGCALFVVWRDCGAMLESVRGGGAQRGGKKIILSRP</sequence>
<name>A0ABW8M084_9ACTN</name>
<dbReference type="Proteomes" id="UP001620295">
    <property type="component" value="Unassembled WGS sequence"/>
</dbReference>
<dbReference type="InterPro" id="IPR006938">
    <property type="entry name" value="DUF624"/>
</dbReference>
<reference evidence="2 3" key="1">
    <citation type="submission" date="2024-11" db="EMBL/GenBank/DDBJ databases">
        <title>The Natural Products Discovery Center: Release of the First 8490 Sequenced Strains for Exploring Actinobacteria Biosynthetic Diversity.</title>
        <authorList>
            <person name="Kalkreuter E."/>
            <person name="Kautsar S.A."/>
            <person name="Yang D."/>
            <person name="Bader C.D."/>
            <person name="Teijaro C.N."/>
            <person name="Fluegel L."/>
            <person name="Davis C.M."/>
            <person name="Simpson J.R."/>
            <person name="Lauterbach L."/>
            <person name="Steele A.D."/>
            <person name="Gui C."/>
            <person name="Meng S."/>
            <person name="Li G."/>
            <person name="Viehrig K."/>
            <person name="Ye F."/>
            <person name="Su P."/>
            <person name="Kiefer A.F."/>
            <person name="Nichols A."/>
            <person name="Cepeda A.J."/>
            <person name="Yan W."/>
            <person name="Fan B."/>
            <person name="Jiang Y."/>
            <person name="Adhikari A."/>
            <person name="Zheng C.-J."/>
            <person name="Schuster L."/>
            <person name="Cowan T.M."/>
            <person name="Smanski M.J."/>
            <person name="Chevrette M.G."/>
            <person name="De Carvalho L.P.S."/>
            <person name="Shen B."/>
        </authorList>
    </citation>
    <scope>NUCLEOTIDE SEQUENCE [LARGE SCALE GENOMIC DNA]</scope>
    <source>
        <strain evidence="2 3">NPDC020863</strain>
    </source>
</reference>
<feature type="transmembrane region" description="Helical" evidence="1">
    <location>
        <begin position="135"/>
        <end position="159"/>
    </location>
</feature>
<feature type="transmembrane region" description="Helical" evidence="1">
    <location>
        <begin position="32"/>
        <end position="51"/>
    </location>
</feature>
<dbReference type="RefSeq" id="WP_358628599.1">
    <property type="nucleotide sequence ID" value="NZ_JBFAEV010000001.1"/>
</dbReference>
<evidence type="ECO:0000256" key="1">
    <source>
        <dbReference type="SAM" id="Phobius"/>
    </source>
</evidence>